<dbReference type="InterPro" id="IPR027417">
    <property type="entry name" value="P-loop_NTPase"/>
</dbReference>
<reference evidence="4" key="1">
    <citation type="journal article" date="2011" name="J. Bacteriol.">
        <title>Complete genome of the cellulolytic ruminal bacterium Ruminococcus albus 7.</title>
        <authorList>
            <person name="Suen G."/>
            <person name="Stevenson D.M."/>
            <person name="Bruce D.C."/>
            <person name="Chertkov O."/>
            <person name="Copeland A."/>
            <person name="Cheng J.F."/>
            <person name="Detter C."/>
            <person name="Detter J.C."/>
            <person name="Goodwin L.A."/>
            <person name="Han C.S."/>
            <person name="Hauser L.J."/>
            <person name="Ivanova N.N."/>
            <person name="Kyrpides N.C."/>
            <person name="Land M.L."/>
            <person name="Lapidus A."/>
            <person name="Lucas S."/>
            <person name="Ovchinnikova G."/>
            <person name="Pitluck S."/>
            <person name="Tapia R."/>
            <person name="Woyke T."/>
            <person name="Boyum J."/>
            <person name="Mead D."/>
            <person name="Weimer P.J."/>
        </authorList>
    </citation>
    <scope>NUCLEOTIDE SEQUENCE [LARGE SCALE GENOMIC DNA]</scope>
    <source>
        <strain evidence="4">ATCC 27210 / DSM 20455 / JCM 14654 / NCDO 2250 / 7</strain>
        <plasmid evidence="4">pRUMAL01</plasmid>
    </source>
</reference>
<dbReference type="AlphaFoldDB" id="E6UJH6"/>
<evidence type="ECO:0000313" key="4">
    <source>
        <dbReference type="Proteomes" id="UP000006919"/>
    </source>
</evidence>
<dbReference type="InterPro" id="IPR041682">
    <property type="entry name" value="AAA_14"/>
</dbReference>
<dbReference type="Pfam" id="PF13635">
    <property type="entry name" value="DUF4143"/>
    <property type="match status" value="1"/>
</dbReference>
<evidence type="ECO:0000313" key="3">
    <source>
        <dbReference type="EMBL" id="ADU23822.1"/>
    </source>
</evidence>
<feature type="domain" description="AAA" evidence="1">
    <location>
        <begin position="17"/>
        <end position="134"/>
    </location>
</feature>
<gene>
    <name evidence="3" type="ordered locus">Rumal_3362</name>
</gene>
<protein>
    <submittedName>
        <fullName evidence="3">AAA family ATPase</fullName>
    </submittedName>
</protein>
<evidence type="ECO:0000259" key="2">
    <source>
        <dbReference type="Pfam" id="PF13635"/>
    </source>
</evidence>
<dbReference type="PANTHER" id="PTHR43566">
    <property type="entry name" value="CONSERVED PROTEIN"/>
    <property type="match status" value="1"/>
</dbReference>
<dbReference type="Pfam" id="PF13173">
    <property type="entry name" value="AAA_14"/>
    <property type="match status" value="1"/>
</dbReference>
<evidence type="ECO:0000259" key="1">
    <source>
        <dbReference type="Pfam" id="PF13173"/>
    </source>
</evidence>
<geneLocation type="plasmid" evidence="3 4">
    <name>pRUMAL01</name>
</geneLocation>
<dbReference type="RefSeq" id="WP_013483372.1">
    <property type="nucleotide sequence ID" value="NC_014824.1"/>
</dbReference>
<name>E6UJH6_RUMA7</name>
<accession>E6UJH6</accession>
<dbReference type="OrthoDB" id="9801684at2"/>
<dbReference type="KEGG" id="ral:Rumal_3362"/>
<feature type="domain" description="DUF4143" evidence="2">
    <location>
        <begin position="180"/>
        <end position="336"/>
    </location>
</feature>
<dbReference type="PANTHER" id="PTHR43566:SF2">
    <property type="entry name" value="DUF4143 DOMAIN-CONTAINING PROTEIN"/>
    <property type="match status" value="1"/>
</dbReference>
<proteinExistence type="predicted"/>
<sequence length="389" mass="44071">MLNRIAQKALLRLAEQFPIVGITGPRQSGKSTLTKITFPDKKYVTFDDKNMRELAKSNPADFIMAFPNGAVIDEAQKVPEIFDALKLHVDSAPFTPGKFILTGSSQFRLRKNMSDSLAGRAAFLKLLPFSIKELKDADLLPKNAYDLIFVGQYPPLFDSEKHYIAEDWFESYIDTYLDLDVKDQINESNLSTFRKFIQICAIYSGQLLSMDSIAKQIGISQPTVKSWLSILENSYIIHLLEPDTNNLGRSIVKTPKLYFVDSGLLCHLLRLESKEDLLLSKYKGAVVETCAVAEMLKNRMNQAKKPNLTFYRDSNGFEVDTIADWKHTFAVEIKSSSDAEAKLSANTKKYLTLRNDDNAHNAVFYLGDISMTINDTMYVSWKDWGDHLN</sequence>
<dbReference type="HOGENOM" id="CLU_041527_3_1_9"/>
<dbReference type="eggNOG" id="COG1373">
    <property type="taxonomic scope" value="Bacteria"/>
</dbReference>
<dbReference type="InterPro" id="IPR025420">
    <property type="entry name" value="DUF4143"/>
</dbReference>
<dbReference type="EMBL" id="CP002404">
    <property type="protein sequence ID" value="ADU23822.1"/>
    <property type="molecule type" value="Genomic_DNA"/>
</dbReference>
<organism evidence="3 4">
    <name type="scientific">Ruminococcus albus (strain ATCC 27210 / DSM 20455 / JCM 14654 / NCDO 2250 / 7)</name>
    <dbReference type="NCBI Taxonomy" id="697329"/>
    <lineage>
        <taxon>Bacteria</taxon>
        <taxon>Bacillati</taxon>
        <taxon>Bacillota</taxon>
        <taxon>Clostridia</taxon>
        <taxon>Eubacteriales</taxon>
        <taxon>Oscillospiraceae</taxon>
        <taxon>Ruminococcus</taxon>
    </lineage>
</organism>
<dbReference type="SUPFAM" id="SSF52540">
    <property type="entry name" value="P-loop containing nucleoside triphosphate hydrolases"/>
    <property type="match status" value="1"/>
</dbReference>
<keyword evidence="3" id="KW-0614">Plasmid</keyword>
<dbReference type="Proteomes" id="UP000006919">
    <property type="component" value="Plasmid pRUMAL01"/>
</dbReference>